<sequence>MTPADASAIAARIVAAFAPFAREEDGGADVDDDVDDDDDVDAPGFDAWEASVDAVASLADAADEGATPGMDDDGVDAAAKASAEKTDADAKATIAAAACEHVLAYWRAAAALEPPDADDADAAADAAADDDDGATTPPAHAAMAPLLRFCVETATSNAGGGASSECADIVWKTVEYWALHLPAWYEKGEEEGLVDDDLLDVFADVVVAAPRARVAAIANPGATVAASTIEDSDDAARVLAGCRALAAAARAASASIASSTNVAAAATNAAEAAVTKRAARAALHLLVAVGVPAKMATADPVGYARAYLETAATAAWSLKDPECVDGRDACAAAHVDALTAALDAMTDARRADAPDKKRLGMALEEAMAGVAHLVAADDADGGEEDGDDDDDDDDDDGSDSDSDSDDAGGVANETEEEFLERYAAIARDMASGGDGGGDGDDDDEGVDEDDDAFDDAFEKSANPRATPAADAFCAWYARWVEGVGVRDDKMRVASLVDAAVLKKFQKAAAAVARRQADRDGEDGGSE</sequence>
<protein>
    <submittedName>
        <fullName evidence="2">Predicted protein</fullName>
    </submittedName>
</protein>
<feature type="compositionally biased region" description="Acidic residues" evidence="1">
    <location>
        <begin position="26"/>
        <end position="41"/>
    </location>
</feature>
<organism evidence="3">
    <name type="scientific">Micromonas pusilla (strain CCMP1545)</name>
    <name type="common">Picoplanktonic green alga</name>
    <dbReference type="NCBI Taxonomy" id="564608"/>
    <lineage>
        <taxon>Eukaryota</taxon>
        <taxon>Viridiplantae</taxon>
        <taxon>Chlorophyta</taxon>
        <taxon>Mamiellophyceae</taxon>
        <taxon>Mamiellales</taxon>
        <taxon>Mamiellaceae</taxon>
        <taxon>Micromonas</taxon>
    </lineage>
</organism>
<feature type="compositionally biased region" description="Acidic residues" evidence="1">
    <location>
        <begin position="117"/>
        <end position="133"/>
    </location>
</feature>
<evidence type="ECO:0000313" key="3">
    <source>
        <dbReference type="Proteomes" id="UP000001876"/>
    </source>
</evidence>
<evidence type="ECO:0000256" key="1">
    <source>
        <dbReference type="SAM" id="MobiDB-lite"/>
    </source>
</evidence>
<dbReference type="AlphaFoldDB" id="C1N5J6"/>
<evidence type="ECO:0000313" key="2">
    <source>
        <dbReference type="EMBL" id="EEH52305.1"/>
    </source>
</evidence>
<feature type="region of interest" description="Disordered" evidence="1">
    <location>
        <begin position="24"/>
        <end position="44"/>
    </location>
</feature>
<dbReference type="PANTHER" id="PTHR48209:SF2">
    <property type="entry name" value="FI24008P1"/>
    <property type="match status" value="1"/>
</dbReference>
<feature type="region of interest" description="Disordered" evidence="1">
    <location>
        <begin position="117"/>
        <end position="138"/>
    </location>
</feature>
<dbReference type="Proteomes" id="UP000001876">
    <property type="component" value="Unassembled WGS sequence"/>
</dbReference>
<dbReference type="GeneID" id="9688609"/>
<gene>
    <name evidence="2" type="ORF">MICPUCDRAFT_52946</name>
</gene>
<feature type="compositionally biased region" description="Acidic residues" evidence="1">
    <location>
        <begin position="378"/>
        <end position="406"/>
    </location>
</feature>
<accession>C1N5J6</accession>
<dbReference type="KEGG" id="mpp:MICPUCDRAFT_52946"/>
<proteinExistence type="predicted"/>
<dbReference type="RefSeq" id="XP_003063169.1">
    <property type="nucleotide sequence ID" value="XM_003063123.1"/>
</dbReference>
<dbReference type="PANTHER" id="PTHR48209">
    <property type="entry name" value="AGL056WP"/>
    <property type="match status" value="1"/>
</dbReference>
<feature type="region of interest" description="Disordered" evidence="1">
    <location>
        <begin position="429"/>
        <end position="464"/>
    </location>
</feature>
<feature type="compositionally biased region" description="Acidic residues" evidence="1">
    <location>
        <begin position="437"/>
        <end position="455"/>
    </location>
</feature>
<dbReference type="EMBL" id="GG663748">
    <property type="protein sequence ID" value="EEH52305.1"/>
    <property type="molecule type" value="Genomic_DNA"/>
</dbReference>
<keyword evidence="3" id="KW-1185">Reference proteome</keyword>
<reference evidence="2 3" key="1">
    <citation type="journal article" date="2009" name="Science">
        <title>Green evolution and dynamic adaptations revealed by genomes of the marine picoeukaryotes Micromonas.</title>
        <authorList>
            <person name="Worden A.Z."/>
            <person name="Lee J.H."/>
            <person name="Mock T."/>
            <person name="Rouze P."/>
            <person name="Simmons M.P."/>
            <person name="Aerts A.L."/>
            <person name="Allen A.E."/>
            <person name="Cuvelier M.L."/>
            <person name="Derelle E."/>
            <person name="Everett M.V."/>
            <person name="Foulon E."/>
            <person name="Grimwood J."/>
            <person name="Gundlach H."/>
            <person name="Henrissat B."/>
            <person name="Napoli C."/>
            <person name="McDonald S.M."/>
            <person name="Parker M.S."/>
            <person name="Rombauts S."/>
            <person name="Salamov A."/>
            <person name="Von Dassow P."/>
            <person name="Badger J.H."/>
            <person name="Coutinho P.M."/>
            <person name="Demir E."/>
            <person name="Dubchak I."/>
            <person name="Gentemann C."/>
            <person name="Eikrem W."/>
            <person name="Gready J.E."/>
            <person name="John U."/>
            <person name="Lanier W."/>
            <person name="Lindquist E.A."/>
            <person name="Lucas S."/>
            <person name="Mayer K.F."/>
            <person name="Moreau H."/>
            <person name="Not F."/>
            <person name="Otillar R."/>
            <person name="Panaud O."/>
            <person name="Pangilinan J."/>
            <person name="Paulsen I."/>
            <person name="Piegu B."/>
            <person name="Poliakov A."/>
            <person name="Robbens S."/>
            <person name="Schmutz J."/>
            <person name="Toulza E."/>
            <person name="Wyss T."/>
            <person name="Zelensky A."/>
            <person name="Zhou K."/>
            <person name="Armbrust E.V."/>
            <person name="Bhattacharya D."/>
            <person name="Goodenough U.W."/>
            <person name="Van de Peer Y."/>
            <person name="Grigoriev I.V."/>
        </authorList>
    </citation>
    <scope>NUCLEOTIDE SEQUENCE [LARGE SCALE GENOMIC DNA]</scope>
    <source>
        <strain evidence="2 3">CCMP1545</strain>
    </source>
</reference>
<name>C1N5J6_MICPC</name>
<feature type="region of interest" description="Disordered" evidence="1">
    <location>
        <begin position="378"/>
        <end position="414"/>
    </location>
</feature>